<reference evidence="1" key="1">
    <citation type="submission" date="2023-10" db="EMBL/GenBank/DDBJ databases">
        <authorList>
            <person name="Rodriguez Cubillos JULIANA M."/>
            <person name="De Vega J."/>
        </authorList>
    </citation>
    <scope>NUCLEOTIDE SEQUENCE</scope>
</reference>
<protein>
    <submittedName>
        <fullName evidence="1">Uncharacterized protein</fullName>
    </submittedName>
</protein>
<dbReference type="Proteomes" id="UP001177021">
    <property type="component" value="Unassembled WGS sequence"/>
</dbReference>
<dbReference type="EMBL" id="CASHSV030000098">
    <property type="protein sequence ID" value="CAJ2645676.1"/>
    <property type="molecule type" value="Genomic_DNA"/>
</dbReference>
<comment type="caution">
    <text evidence="1">The sequence shown here is derived from an EMBL/GenBank/DDBJ whole genome shotgun (WGS) entry which is preliminary data.</text>
</comment>
<accession>A0ACB0JPH7</accession>
<evidence type="ECO:0000313" key="2">
    <source>
        <dbReference type="Proteomes" id="UP001177021"/>
    </source>
</evidence>
<gene>
    <name evidence="1" type="ORF">MILVUS5_LOCUS14529</name>
</gene>
<organism evidence="1 2">
    <name type="scientific">Trifolium pratense</name>
    <name type="common">Red clover</name>
    <dbReference type="NCBI Taxonomy" id="57577"/>
    <lineage>
        <taxon>Eukaryota</taxon>
        <taxon>Viridiplantae</taxon>
        <taxon>Streptophyta</taxon>
        <taxon>Embryophyta</taxon>
        <taxon>Tracheophyta</taxon>
        <taxon>Spermatophyta</taxon>
        <taxon>Magnoliopsida</taxon>
        <taxon>eudicotyledons</taxon>
        <taxon>Gunneridae</taxon>
        <taxon>Pentapetalae</taxon>
        <taxon>rosids</taxon>
        <taxon>fabids</taxon>
        <taxon>Fabales</taxon>
        <taxon>Fabaceae</taxon>
        <taxon>Papilionoideae</taxon>
        <taxon>50 kb inversion clade</taxon>
        <taxon>NPAAA clade</taxon>
        <taxon>Hologalegina</taxon>
        <taxon>IRL clade</taxon>
        <taxon>Trifolieae</taxon>
        <taxon>Trifolium</taxon>
    </lineage>
</organism>
<keyword evidence="2" id="KW-1185">Reference proteome</keyword>
<evidence type="ECO:0000313" key="1">
    <source>
        <dbReference type="EMBL" id="CAJ2645676.1"/>
    </source>
</evidence>
<sequence>MEGGFIHCQKKCSKLTWCYFNVKGATPHQWRLPLTVYQPSGKKNKRSNQRRSKGELLVLLFSSKFLIPSVSNVSQKKILNDCKLCVSASSGSVDVIVQASFQGAYIKHDPTATTNAARVTPPTAAPAITAVLVFEDVVQAFKGRPQSAELFAKLSSGIKLGLKFGTGPDKR</sequence>
<name>A0ACB0JPH7_TRIPR</name>
<proteinExistence type="predicted"/>